<keyword evidence="5" id="KW-1185">Reference proteome</keyword>
<feature type="domain" description="GPI-anchored protein LLG1-like" evidence="3">
    <location>
        <begin position="50"/>
        <end position="126"/>
    </location>
</feature>
<dbReference type="InterPro" id="IPR039307">
    <property type="entry name" value="LORELEI-like"/>
</dbReference>
<evidence type="ECO:0000256" key="1">
    <source>
        <dbReference type="SAM" id="Phobius"/>
    </source>
</evidence>
<keyword evidence="1" id="KW-0472">Membrane</keyword>
<feature type="transmembrane region" description="Helical" evidence="1">
    <location>
        <begin position="142"/>
        <end position="162"/>
    </location>
</feature>
<organism evidence="4 5">
    <name type="scientific">Cinchona calisaya</name>
    <dbReference type="NCBI Taxonomy" id="153742"/>
    <lineage>
        <taxon>Eukaryota</taxon>
        <taxon>Viridiplantae</taxon>
        <taxon>Streptophyta</taxon>
        <taxon>Embryophyta</taxon>
        <taxon>Tracheophyta</taxon>
        <taxon>Spermatophyta</taxon>
        <taxon>Magnoliopsida</taxon>
        <taxon>eudicotyledons</taxon>
        <taxon>Gunneridae</taxon>
        <taxon>Pentapetalae</taxon>
        <taxon>asterids</taxon>
        <taxon>lamiids</taxon>
        <taxon>Gentianales</taxon>
        <taxon>Rubiaceae</taxon>
        <taxon>Cinchonoideae</taxon>
        <taxon>Cinchoneae</taxon>
        <taxon>Cinchona</taxon>
    </lineage>
</organism>
<name>A0ABD2Y886_9GENT</name>
<evidence type="ECO:0000313" key="4">
    <source>
        <dbReference type="EMBL" id="KAL3503691.1"/>
    </source>
</evidence>
<keyword evidence="2" id="KW-0732">Signal</keyword>
<keyword evidence="1" id="KW-0812">Transmembrane</keyword>
<keyword evidence="1" id="KW-1133">Transmembrane helix</keyword>
<dbReference type="Pfam" id="PF26578">
    <property type="entry name" value="LLG1"/>
    <property type="match status" value="1"/>
</dbReference>
<dbReference type="Proteomes" id="UP001630127">
    <property type="component" value="Unassembled WGS sequence"/>
</dbReference>
<feature type="signal peptide" evidence="2">
    <location>
        <begin position="1"/>
        <end position="22"/>
    </location>
</feature>
<evidence type="ECO:0000259" key="3">
    <source>
        <dbReference type="Pfam" id="PF26578"/>
    </source>
</evidence>
<comment type="caution">
    <text evidence="4">The sequence shown here is derived from an EMBL/GenBank/DDBJ whole genome shotgun (WGS) entry which is preliminary data.</text>
</comment>
<gene>
    <name evidence="4" type="ORF">ACH5RR_038140</name>
</gene>
<evidence type="ECO:0000256" key="2">
    <source>
        <dbReference type="SAM" id="SignalP"/>
    </source>
</evidence>
<sequence length="165" mass="17879">MGWIHQQKFCVILVSLFISTSASTFLSDGAFGDHIATGRNLLQAKQSCPIDFESQNYTIITSQCKGPQYPANLCCAAFKEFACPFADELNDLRNDCADVMFNYIEINGNYPDGIFGSLCHEGKEGLACPPPPSPSANASGSLITYKPSSALILATTFIVLLLRLI</sequence>
<dbReference type="PANTHER" id="PTHR31533:SF35">
    <property type="entry name" value="GPI-ANCHORED PROTEIN LLG2-RELATED"/>
    <property type="match status" value="1"/>
</dbReference>
<evidence type="ECO:0000313" key="5">
    <source>
        <dbReference type="Proteomes" id="UP001630127"/>
    </source>
</evidence>
<dbReference type="EMBL" id="JBJUIK010000015">
    <property type="protein sequence ID" value="KAL3503691.1"/>
    <property type="molecule type" value="Genomic_DNA"/>
</dbReference>
<dbReference type="InterPro" id="IPR058888">
    <property type="entry name" value="LLG1-like"/>
</dbReference>
<reference evidence="4 5" key="1">
    <citation type="submission" date="2024-11" db="EMBL/GenBank/DDBJ databases">
        <title>A near-complete genome assembly of Cinchona calisaya.</title>
        <authorList>
            <person name="Lian D.C."/>
            <person name="Zhao X.W."/>
            <person name="Wei L."/>
        </authorList>
    </citation>
    <scope>NUCLEOTIDE SEQUENCE [LARGE SCALE GENOMIC DNA]</scope>
    <source>
        <tissue evidence="4">Nenye</tissue>
    </source>
</reference>
<feature type="chain" id="PRO_5044893861" description="GPI-anchored protein LLG1-like domain-containing protein" evidence="2">
    <location>
        <begin position="23"/>
        <end position="165"/>
    </location>
</feature>
<dbReference type="PANTHER" id="PTHR31533">
    <property type="entry name" value="GPI-ANCHORED PROTEIN LLG1-RELATED-RELATED"/>
    <property type="match status" value="1"/>
</dbReference>
<accession>A0ABD2Y886</accession>
<proteinExistence type="predicted"/>
<protein>
    <recommendedName>
        <fullName evidence="3">GPI-anchored protein LLG1-like domain-containing protein</fullName>
    </recommendedName>
</protein>
<dbReference type="AlphaFoldDB" id="A0ABD2Y886"/>